<evidence type="ECO:0000313" key="2">
    <source>
        <dbReference type="EMBL" id="MRX80025.1"/>
    </source>
</evidence>
<dbReference type="SUPFAM" id="SSF53067">
    <property type="entry name" value="Actin-like ATPase domain"/>
    <property type="match status" value="2"/>
</dbReference>
<sequence>MLLDRDGCARIAAIDLGTVSSRLSLARVRDGAIVDSKKHSVITDMGQGVDATGRFSAGAIDRVEAACRTFAEEARAFGATATCVTLTSAARDAENAEDLLARLRALGLAPQIIPGEVEARLTFYGVAHDFPGERIAVADPGGGSTEIVVGTYDQRNAHLELEHVRSLDIGCRRLTDRFFTANPPTAEELAAAAAWSHDQFASYWDEFADRPSRFISVGGTVTTLVSLTYELEPYDSSFVHLHGLTLEEVERQLDRMSALTVAQIRELKGIQPKRAPMMQAGTIIIRELMRAGGYEELTVSESSLLAGMAATIDEALRGEKPVVGWTPELSE</sequence>
<gene>
    <name evidence="2" type="ORF">GJE22_05405</name>
</gene>
<dbReference type="InterPro" id="IPR043129">
    <property type="entry name" value="ATPase_NBD"/>
</dbReference>
<dbReference type="EMBL" id="VTFZ01000006">
    <property type="protein sequence ID" value="MRX80025.1"/>
    <property type="molecule type" value="Genomic_DNA"/>
</dbReference>
<accession>A0A7K0G890</accession>
<dbReference type="InterPro" id="IPR050273">
    <property type="entry name" value="GppA/Ppx_hydrolase"/>
</dbReference>
<comment type="caution">
    <text evidence="2">The sequence shown here is derived from an EMBL/GenBank/DDBJ whole genome shotgun (WGS) entry which is preliminary data.</text>
</comment>
<dbReference type="InterPro" id="IPR003695">
    <property type="entry name" value="Ppx_GppA_N"/>
</dbReference>
<dbReference type="Proteomes" id="UP000470010">
    <property type="component" value="Unassembled WGS sequence"/>
</dbReference>
<dbReference type="GO" id="GO:0016462">
    <property type="term" value="F:pyrophosphatase activity"/>
    <property type="evidence" value="ECO:0007669"/>
    <property type="project" value="TreeGrafter"/>
</dbReference>
<keyword evidence="3" id="KW-1185">Reference proteome</keyword>
<protein>
    <recommendedName>
        <fullName evidence="1">Ppx/GppA phosphatase N-terminal domain-containing protein</fullName>
    </recommendedName>
</protein>
<evidence type="ECO:0000313" key="3">
    <source>
        <dbReference type="Proteomes" id="UP000470010"/>
    </source>
</evidence>
<organism evidence="2 3">
    <name type="scientific">Enorma shizhengliae</name>
    <dbReference type="NCBI Taxonomy" id="2606615"/>
    <lineage>
        <taxon>Bacteria</taxon>
        <taxon>Bacillati</taxon>
        <taxon>Actinomycetota</taxon>
        <taxon>Coriobacteriia</taxon>
        <taxon>Coriobacteriales</taxon>
        <taxon>Coriobacteriaceae</taxon>
        <taxon>Enorma</taxon>
    </lineage>
</organism>
<proteinExistence type="predicted"/>
<dbReference type="RefSeq" id="WP_144688371.1">
    <property type="nucleotide sequence ID" value="NZ_VLLQ01000007.1"/>
</dbReference>
<dbReference type="PANTHER" id="PTHR30005:SF13">
    <property type="entry name" value="EXOPOLYPHOSPHATASE 2"/>
    <property type="match status" value="1"/>
</dbReference>
<dbReference type="Gene3D" id="3.30.420.150">
    <property type="entry name" value="Exopolyphosphatase. Domain 2"/>
    <property type="match status" value="1"/>
</dbReference>
<evidence type="ECO:0000259" key="1">
    <source>
        <dbReference type="Pfam" id="PF02541"/>
    </source>
</evidence>
<reference evidence="3" key="1">
    <citation type="submission" date="2019-08" db="EMBL/GenBank/DDBJ databases">
        <title>Arthrobacter sp. nov., isolated from plateau pika and Tibetan wild ass.</title>
        <authorList>
            <person name="Ge Y."/>
        </authorList>
    </citation>
    <scope>NUCLEOTIDE SEQUENCE [LARGE SCALE GENOMIC DNA]</scope>
    <source>
        <strain evidence="3">HF-1365</strain>
    </source>
</reference>
<dbReference type="Pfam" id="PF02541">
    <property type="entry name" value="Ppx-GppA"/>
    <property type="match status" value="1"/>
</dbReference>
<name>A0A7K0G890_9ACTN</name>
<feature type="domain" description="Ppx/GppA phosphatase N-terminal" evidence="1">
    <location>
        <begin position="26"/>
        <end position="308"/>
    </location>
</feature>
<dbReference type="Gene3D" id="3.30.420.40">
    <property type="match status" value="1"/>
</dbReference>
<dbReference type="AlphaFoldDB" id="A0A7K0G890"/>
<dbReference type="PANTHER" id="PTHR30005">
    <property type="entry name" value="EXOPOLYPHOSPHATASE"/>
    <property type="match status" value="1"/>
</dbReference>